<evidence type="ECO:0000313" key="3">
    <source>
        <dbReference type="Proteomes" id="UP001500523"/>
    </source>
</evidence>
<keyword evidence="3" id="KW-1185">Reference proteome</keyword>
<sequence>MNDDDSLHGRDKRSSVIIRANIVVAGMRLERRVRNLSLHGACIDNQNDLIVGATVYVSMGTLDDLAAEVMWANPRLAGLRFTLPIDLEAARRPRGTGTVASAGWMRDVDSAYRIRGGPAR</sequence>
<organism evidence="2 3">
    <name type="scientific">Sphingomonas cynarae</name>
    <dbReference type="NCBI Taxonomy" id="930197"/>
    <lineage>
        <taxon>Bacteria</taxon>
        <taxon>Pseudomonadati</taxon>
        <taxon>Pseudomonadota</taxon>
        <taxon>Alphaproteobacteria</taxon>
        <taxon>Sphingomonadales</taxon>
        <taxon>Sphingomonadaceae</taxon>
        <taxon>Sphingomonas</taxon>
    </lineage>
</organism>
<accession>A0ABP7D1Y3</accession>
<dbReference type="Proteomes" id="UP001500523">
    <property type="component" value="Unassembled WGS sequence"/>
</dbReference>
<gene>
    <name evidence="2" type="ORF">GCM10022268_05240</name>
</gene>
<protein>
    <recommendedName>
        <fullName evidence="1">PilZ domain-containing protein</fullName>
    </recommendedName>
</protein>
<comment type="caution">
    <text evidence="2">The sequence shown here is derived from an EMBL/GenBank/DDBJ whole genome shotgun (WGS) entry which is preliminary data.</text>
</comment>
<reference evidence="3" key="1">
    <citation type="journal article" date="2019" name="Int. J. Syst. Evol. Microbiol.">
        <title>The Global Catalogue of Microorganisms (GCM) 10K type strain sequencing project: providing services to taxonomists for standard genome sequencing and annotation.</title>
        <authorList>
            <consortium name="The Broad Institute Genomics Platform"/>
            <consortium name="The Broad Institute Genome Sequencing Center for Infectious Disease"/>
            <person name="Wu L."/>
            <person name="Ma J."/>
        </authorList>
    </citation>
    <scope>NUCLEOTIDE SEQUENCE [LARGE SCALE GENOMIC DNA]</scope>
    <source>
        <strain evidence="3">JCM 17498</strain>
    </source>
</reference>
<dbReference type="SUPFAM" id="SSF141371">
    <property type="entry name" value="PilZ domain-like"/>
    <property type="match status" value="1"/>
</dbReference>
<name>A0ABP7D1Y3_9SPHN</name>
<evidence type="ECO:0000259" key="1">
    <source>
        <dbReference type="Pfam" id="PF07238"/>
    </source>
</evidence>
<dbReference type="EMBL" id="BAABBF010000001">
    <property type="protein sequence ID" value="GAA3697662.1"/>
    <property type="molecule type" value="Genomic_DNA"/>
</dbReference>
<feature type="domain" description="PilZ" evidence="1">
    <location>
        <begin position="11"/>
        <end position="90"/>
    </location>
</feature>
<dbReference type="Pfam" id="PF07238">
    <property type="entry name" value="PilZ"/>
    <property type="match status" value="1"/>
</dbReference>
<evidence type="ECO:0000313" key="2">
    <source>
        <dbReference type="EMBL" id="GAA3697662.1"/>
    </source>
</evidence>
<proteinExistence type="predicted"/>
<dbReference type="RefSeq" id="WP_344691804.1">
    <property type="nucleotide sequence ID" value="NZ_BAABBF010000001.1"/>
</dbReference>
<dbReference type="InterPro" id="IPR009875">
    <property type="entry name" value="PilZ_domain"/>
</dbReference>